<dbReference type="AlphaFoldDB" id="A0A4Q0A1V5"/>
<dbReference type="GO" id="GO:0000407">
    <property type="term" value="C:phagophore assembly site"/>
    <property type="evidence" value="ECO:0007669"/>
    <property type="project" value="TreeGrafter"/>
</dbReference>
<dbReference type="InterPro" id="IPR041691">
    <property type="entry name" value="Atg6/beclin_CC"/>
</dbReference>
<dbReference type="InterPro" id="IPR040455">
    <property type="entry name" value="Atg6_BARA"/>
</dbReference>
<dbReference type="GO" id="GO:0043548">
    <property type="term" value="F:phosphatidylinositol 3-kinase binding"/>
    <property type="evidence" value="ECO:0007669"/>
    <property type="project" value="TreeGrafter"/>
</dbReference>
<dbReference type="Pfam" id="PF04111">
    <property type="entry name" value="APG6"/>
    <property type="match status" value="1"/>
</dbReference>
<dbReference type="GO" id="GO:0006995">
    <property type="term" value="P:cellular response to nitrogen starvation"/>
    <property type="evidence" value="ECO:0007669"/>
    <property type="project" value="TreeGrafter"/>
</dbReference>
<evidence type="ECO:0000259" key="3">
    <source>
        <dbReference type="Pfam" id="PF04111"/>
    </source>
</evidence>
<dbReference type="STRING" id="215637.A0A4Q0A1V5"/>
<comment type="similarity">
    <text evidence="1">Belongs to the beclin family.</text>
</comment>
<organism evidence="5 6">
    <name type="scientific">Dimargaris cristalligena</name>
    <dbReference type="NCBI Taxonomy" id="215637"/>
    <lineage>
        <taxon>Eukaryota</taxon>
        <taxon>Fungi</taxon>
        <taxon>Fungi incertae sedis</taxon>
        <taxon>Zoopagomycota</taxon>
        <taxon>Kickxellomycotina</taxon>
        <taxon>Dimargaritomycetes</taxon>
        <taxon>Dimargaritales</taxon>
        <taxon>Dimargaritaceae</taxon>
        <taxon>Dimargaris</taxon>
    </lineage>
</organism>
<protein>
    <submittedName>
        <fullName evidence="5">Atg6/Beclin</fullName>
    </submittedName>
</protein>
<accession>A0A4Q0A1V5</accession>
<dbReference type="GO" id="GO:0000423">
    <property type="term" value="P:mitophagy"/>
    <property type="evidence" value="ECO:0007669"/>
    <property type="project" value="TreeGrafter"/>
</dbReference>
<proteinExistence type="inferred from homology"/>
<reference evidence="6" key="1">
    <citation type="journal article" date="2018" name="Nat. Microbiol.">
        <title>Leveraging single-cell genomics to expand the fungal tree of life.</title>
        <authorList>
            <person name="Ahrendt S.R."/>
            <person name="Quandt C.A."/>
            <person name="Ciobanu D."/>
            <person name="Clum A."/>
            <person name="Salamov A."/>
            <person name="Andreopoulos B."/>
            <person name="Cheng J.F."/>
            <person name="Woyke T."/>
            <person name="Pelin A."/>
            <person name="Henrissat B."/>
            <person name="Reynolds N.K."/>
            <person name="Benny G.L."/>
            <person name="Smith M.E."/>
            <person name="James T.Y."/>
            <person name="Grigoriev I.V."/>
        </authorList>
    </citation>
    <scope>NUCLEOTIDE SEQUENCE [LARGE SCALE GENOMIC DNA]</scope>
    <source>
        <strain evidence="6">RSA 468</strain>
    </source>
</reference>
<feature type="domain" description="Atg6/beclin coiled-coil" evidence="4">
    <location>
        <begin position="9"/>
        <end position="137"/>
    </location>
</feature>
<dbReference type="PANTHER" id="PTHR12768">
    <property type="entry name" value="BECLIN 1"/>
    <property type="match status" value="1"/>
</dbReference>
<name>A0A4Q0A1V5_9FUNG</name>
<dbReference type="PANTHER" id="PTHR12768:SF4">
    <property type="entry name" value="BECLIN-1"/>
    <property type="match status" value="1"/>
</dbReference>
<evidence type="ECO:0000313" key="6">
    <source>
        <dbReference type="Proteomes" id="UP000268162"/>
    </source>
</evidence>
<dbReference type="Gene3D" id="1.10.418.40">
    <property type="entry name" value="Autophagy protein 6/Beclin 1"/>
    <property type="match status" value="1"/>
</dbReference>
<dbReference type="Gene3D" id="6.10.250.3110">
    <property type="match status" value="1"/>
</dbReference>
<evidence type="ECO:0000256" key="1">
    <source>
        <dbReference type="ARBA" id="ARBA00005965"/>
    </source>
</evidence>
<dbReference type="GO" id="GO:0034271">
    <property type="term" value="C:phosphatidylinositol 3-kinase complex, class III, type I"/>
    <property type="evidence" value="ECO:0007669"/>
    <property type="project" value="TreeGrafter"/>
</dbReference>
<evidence type="ECO:0000256" key="2">
    <source>
        <dbReference type="SAM" id="Coils"/>
    </source>
</evidence>
<keyword evidence="6" id="KW-1185">Reference proteome</keyword>
<evidence type="ECO:0000313" key="5">
    <source>
        <dbReference type="EMBL" id="RKP39282.1"/>
    </source>
</evidence>
<dbReference type="InterPro" id="IPR007243">
    <property type="entry name" value="Atg6/Beclin"/>
</dbReference>
<dbReference type="Pfam" id="PF17675">
    <property type="entry name" value="APG6_N"/>
    <property type="match status" value="1"/>
</dbReference>
<dbReference type="Proteomes" id="UP000268162">
    <property type="component" value="Unassembled WGS sequence"/>
</dbReference>
<sequence>MDSLPVNQPLCQDCAETILERLNTELETAKRQNEFYQQCSQNIRLKTLSVEEQKSINAEIKQKSKGEKVLRDTIDDLQKQYEAVMDEMRQLETEEADLGKEEDSFWRQVNQFQVHLDDFRDDRETVNLQYDHLSNQLMSLQRTNVYNDTFNIVYDRPLATINGLRLGRLSSHMVEWAEINAAWGQTLFLLHTVARKLNFTFQFFRLVPLGSFSRIEKTEGDHASFELFGSGDFHLGQLLHNRRFDQAMVAFLNCLAQLEDFARQRDSQLHLPYLIHKDRVGGVSIKLQFGQEETWTKALKCTLINCKWILAFAASYSPPNSNGST</sequence>
<dbReference type="InterPro" id="IPR038274">
    <property type="entry name" value="Atg6/Beclin_C_sf"/>
</dbReference>
<dbReference type="GO" id="GO:0034272">
    <property type="term" value="C:phosphatidylinositol 3-kinase complex, class III, type II"/>
    <property type="evidence" value="ECO:0007669"/>
    <property type="project" value="TreeGrafter"/>
</dbReference>
<dbReference type="GO" id="GO:0045324">
    <property type="term" value="P:late endosome to vacuole transport"/>
    <property type="evidence" value="ECO:0007669"/>
    <property type="project" value="TreeGrafter"/>
</dbReference>
<feature type="coiled-coil region" evidence="2">
    <location>
        <begin position="12"/>
        <end position="39"/>
    </location>
</feature>
<dbReference type="EMBL" id="ML002284">
    <property type="protein sequence ID" value="RKP39282.1"/>
    <property type="molecule type" value="Genomic_DNA"/>
</dbReference>
<feature type="domain" description="Atg6 BARA" evidence="3">
    <location>
        <begin position="140"/>
        <end position="314"/>
    </location>
</feature>
<keyword evidence="2" id="KW-0175">Coiled coil</keyword>
<gene>
    <name evidence="5" type="ORF">BJ085DRAFT_20136</name>
</gene>
<feature type="coiled-coil region" evidence="2">
    <location>
        <begin position="67"/>
        <end position="143"/>
    </location>
</feature>
<evidence type="ECO:0000259" key="4">
    <source>
        <dbReference type="Pfam" id="PF17675"/>
    </source>
</evidence>
<dbReference type="GO" id="GO:0030674">
    <property type="term" value="F:protein-macromolecule adaptor activity"/>
    <property type="evidence" value="ECO:0007669"/>
    <property type="project" value="TreeGrafter"/>
</dbReference>
<dbReference type="GO" id="GO:0000045">
    <property type="term" value="P:autophagosome assembly"/>
    <property type="evidence" value="ECO:0007669"/>
    <property type="project" value="TreeGrafter"/>
</dbReference>